<sequence length="131" mass="15222">MRFSSCLEMNLLVFLRLLELTDELFHHSCTRERRIFISNFPLIKNYQRIKVKEEKMSCRQLFGCTAKSNSLSYGSSSALSHDSGCATTSFFSPWICRKDCNISEVSWLSSSHPVLHRLHAILVWLILILFF</sequence>
<organism evidence="1 2">
    <name type="scientific">Trifolium pratense</name>
    <name type="common">Red clover</name>
    <dbReference type="NCBI Taxonomy" id="57577"/>
    <lineage>
        <taxon>Eukaryota</taxon>
        <taxon>Viridiplantae</taxon>
        <taxon>Streptophyta</taxon>
        <taxon>Embryophyta</taxon>
        <taxon>Tracheophyta</taxon>
        <taxon>Spermatophyta</taxon>
        <taxon>Magnoliopsida</taxon>
        <taxon>eudicotyledons</taxon>
        <taxon>Gunneridae</taxon>
        <taxon>Pentapetalae</taxon>
        <taxon>rosids</taxon>
        <taxon>fabids</taxon>
        <taxon>Fabales</taxon>
        <taxon>Fabaceae</taxon>
        <taxon>Papilionoideae</taxon>
        <taxon>50 kb inversion clade</taxon>
        <taxon>NPAAA clade</taxon>
        <taxon>Hologalegina</taxon>
        <taxon>IRL clade</taxon>
        <taxon>Trifolieae</taxon>
        <taxon>Trifolium</taxon>
    </lineage>
</organism>
<evidence type="ECO:0000313" key="1">
    <source>
        <dbReference type="EMBL" id="CAJ2666317.1"/>
    </source>
</evidence>
<name>A0ACB0LGF5_TRIPR</name>
<proteinExistence type="predicted"/>
<gene>
    <name evidence="1" type="ORF">MILVUS5_LOCUS31127</name>
</gene>
<accession>A0ACB0LGF5</accession>
<comment type="caution">
    <text evidence="1">The sequence shown here is derived from an EMBL/GenBank/DDBJ whole genome shotgun (WGS) entry which is preliminary data.</text>
</comment>
<dbReference type="Proteomes" id="UP001177021">
    <property type="component" value="Unassembled WGS sequence"/>
</dbReference>
<reference evidence="1" key="1">
    <citation type="submission" date="2023-10" db="EMBL/GenBank/DDBJ databases">
        <authorList>
            <person name="Rodriguez Cubillos JULIANA M."/>
            <person name="De Vega J."/>
        </authorList>
    </citation>
    <scope>NUCLEOTIDE SEQUENCE</scope>
</reference>
<protein>
    <submittedName>
        <fullName evidence="1">Uncharacterized protein</fullName>
    </submittedName>
</protein>
<dbReference type="EMBL" id="CASHSV030000513">
    <property type="protein sequence ID" value="CAJ2666317.1"/>
    <property type="molecule type" value="Genomic_DNA"/>
</dbReference>
<evidence type="ECO:0000313" key="2">
    <source>
        <dbReference type="Proteomes" id="UP001177021"/>
    </source>
</evidence>
<keyword evidence="2" id="KW-1185">Reference proteome</keyword>